<dbReference type="PANTHER" id="PTHR47973">
    <property type="entry name" value="CYSTEINE-RICH RECEPTOR-LIKE PROTEIN KINASE 3"/>
    <property type="match status" value="1"/>
</dbReference>
<dbReference type="InterPro" id="IPR011009">
    <property type="entry name" value="Kinase-like_dom_sf"/>
</dbReference>
<name>A0A0D9XKS3_9ORYZ</name>
<keyword evidence="2" id="KW-0547">Nucleotide-binding</keyword>
<dbReference type="Gramene" id="LPERR10G10110.1">
    <property type="protein sequence ID" value="LPERR10G10110.1"/>
    <property type="gene ID" value="LPERR10G10110"/>
</dbReference>
<proteinExistence type="predicted"/>
<dbReference type="STRING" id="77586.A0A0D9XKS3"/>
<evidence type="ECO:0008006" key="7">
    <source>
        <dbReference type="Google" id="ProtNLM"/>
    </source>
</evidence>
<evidence type="ECO:0000256" key="2">
    <source>
        <dbReference type="ARBA" id="ARBA00022741"/>
    </source>
</evidence>
<keyword evidence="4" id="KW-0067">ATP-binding</keyword>
<evidence type="ECO:0000313" key="5">
    <source>
        <dbReference type="EnsemblPlants" id="LPERR10G10110.1"/>
    </source>
</evidence>
<dbReference type="AlphaFoldDB" id="A0A0D9XKS3"/>
<evidence type="ECO:0000256" key="4">
    <source>
        <dbReference type="ARBA" id="ARBA00022840"/>
    </source>
</evidence>
<dbReference type="EnsemblPlants" id="LPERR10G10110.1">
    <property type="protein sequence ID" value="LPERR10G10110.1"/>
    <property type="gene ID" value="LPERR10G10110"/>
</dbReference>
<keyword evidence="1" id="KW-0808">Transferase</keyword>
<dbReference type="GO" id="GO:0016301">
    <property type="term" value="F:kinase activity"/>
    <property type="evidence" value="ECO:0007669"/>
    <property type="project" value="UniProtKB-KW"/>
</dbReference>
<dbReference type="Proteomes" id="UP000032180">
    <property type="component" value="Chromosome 10"/>
</dbReference>
<reference evidence="6" key="2">
    <citation type="submission" date="2013-12" db="EMBL/GenBank/DDBJ databases">
        <authorList>
            <person name="Yu Y."/>
            <person name="Lee S."/>
            <person name="de Baynast K."/>
            <person name="Wissotski M."/>
            <person name="Liu L."/>
            <person name="Talag J."/>
            <person name="Goicoechea J."/>
            <person name="Angelova A."/>
            <person name="Jetty R."/>
            <person name="Kudrna D."/>
            <person name="Golser W."/>
            <person name="Rivera L."/>
            <person name="Zhang J."/>
            <person name="Wing R."/>
        </authorList>
    </citation>
    <scope>NUCLEOTIDE SEQUENCE</scope>
</reference>
<reference evidence="5 6" key="1">
    <citation type="submission" date="2012-08" db="EMBL/GenBank/DDBJ databases">
        <title>Oryza genome evolution.</title>
        <authorList>
            <person name="Wing R.A."/>
        </authorList>
    </citation>
    <scope>NUCLEOTIDE SEQUENCE</scope>
</reference>
<dbReference type="SUPFAM" id="SSF56112">
    <property type="entry name" value="Protein kinase-like (PK-like)"/>
    <property type="match status" value="1"/>
</dbReference>
<reference evidence="5" key="3">
    <citation type="submission" date="2015-04" db="UniProtKB">
        <authorList>
            <consortium name="EnsemblPlants"/>
        </authorList>
    </citation>
    <scope>IDENTIFICATION</scope>
</reference>
<dbReference type="InterPro" id="IPR052059">
    <property type="entry name" value="CR_Ser/Thr_kinase"/>
</dbReference>
<dbReference type="Gene3D" id="1.10.510.10">
    <property type="entry name" value="Transferase(Phosphotransferase) domain 1"/>
    <property type="match status" value="1"/>
</dbReference>
<evidence type="ECO:0000256" key="1">
    <source>
        <dbReference type="ARBA" id="ARBA00022679"/>
    </source>
</evidence>
<dbReference type="GO" id="GO:0005524">
    <property type="term" value="F:ATP binding"/>
    <property type="evidence" value="ECO:0007669"/>
    <property type="project" value="UniProtKB-KW"/>
</dbReference>
<evidence type="ECO:0000256" key="3">
    <source>
        <dbReference type="ARBA" id="ARBA00022777"/>
    </source>
</evidence>
<accession>A0A0D9XKS3</accession>
<keyword evidence="3" id="KW-0418">Kinase</keyword>
<sequence>MNFVCLIGCSSILLVYEYMANGSLDKFLFGEKCGTLNCKQQFNIIIGMAWPCISSSRIPCDIKSSNALLDAWKLNGNNLIELVDKSLDPE</sequence>
<evidence type="ECO:0000313" key="6">
    <source>
        <dbReference type="Proteomes" id="UP000032180"/>
    </source>
</evidence>
<dbReference type="HOGENOM" id="CLU_2545904_0_0_1"/>
<protein>
    <recommendedName>
        <fullName evidence="7">Serine-threonine/tyrosine-protein kinase catalytic domain-containing protein</fullName>
    </recommendedName>
</protein>
<organism evidence="5 6">
    <name type="scientific">Leersia perrieri</name>
    <dbReference type="NCBI Taxonomy" id="77586"/>
    <lineage>
        <taxon>Eukaryota</taxon>
        <taxon>Viridiplantae</taxon>
        <taxon>Streptophyta</taxon>
        <taxon>Embryophyta</taxon>
        <taxon>Tracheophyta</taxon>
        <taxon>Spermatophyta</taxon>
        <taxon>Magnoliopsida</taxon>
        <taxon>Liliopsida</taxon>
        <taxon>Poales</taxon>
        <taxon>Poaceae</taxon>
        <taxon>BOP clade</taxon>
        <taxon>Oryzoideae</taxon>
        <taxon>Oryzeae</taxon>
        <taxon>Oryzinae</taxon>
        <taxon>Leersia</taxon>
    </lineage>
</organism>
<keyword evidence="6" id="KW-1185">Reference proteome</keyword>